<keyword evidence="2 8" id="KW-0645">Protease</keyword>
<evidence type="ECO:0000256" key="5">
    <source>
        <dbReference type="ARBA" id="ARBA00023124"/>
    </source>
</evidence>
<evidence type="ECO:0000256" key="1">
    <source>
        <dbReference type="ARBA" id="ARBA00008136"/>
    </source>
</evidence>
<keyword evidence="4 8" id="KW-0378">Hydrolase</keyword>
<dbReference type="Pfam" id="PF02586">
    <property type="entry name" value="SRAP"/>
    <property type="match status" value="1"/>
</dbReference>
<dbReference type="GO" id="GO:0003697">
    <property type="term" value="F:single-stranded DNA binding"/>
    <property type="evidence" value="ECO:0007669"/>
    <property type="project" value="InterPro"/>
</dbReference>
<comment type="similarity">
    <text evidence="1 8">Belongs to the SOS response-associated peptidase family.</text>
</comment>
<evidence type="ECO:0000256" key="8">
    <source>
        <dbReference type="RuleBase" id="RU364100"/>
    </source>
</evidence>
<keyword evidence="3" id="KW-0227">DNA damage</keyword>
<evidence type="ECO:0000313" key="10">
    <source>
        <dbReference type="Proteomes" id="UP000219494"/>
    </source>
</evidence>
<dbReference type="OrthoDB" id="9782620at2"/>
<name>A0A285QGB9_9SPHN</name>
<dbReference type="SUPFAM" id="SSF143081">
    <property type="entry name" value="BB1717-like"/>
    <property type="match status" value="1"/>
</dbReference>
<keyword evidence="7" id="KW-0456">Lyase</keyword>
<dbReference type="GO" id="GO:0006508">
    <property type="term" value="P:proteolysis"/>
    <property type="evidence" value="ECO:0007669"/>
    <property type="project" value="UniProtKB-KW"/>
</dbReference>
<dbReference type="PANTHER" id="PTHR13604:SF0">
    <property type="entry name" value="ABASIC SITE PROCESSING PROTEIN HMCES"/>
    <property type="match status" value="1"/>
</dbReference>
<proteinExistence type="inferred from homology"/>
<dbReference type="InterPro" id="IPR003738">
    <property type="entry name" value="SRAP"/>
</dbReference>
<protein>
    <recommendedName>
        <fullName evidence="8">Abasic site processing protein</fullName>
        <ecNumber evidence="8">3.4.-.-</ecNumber>
    </recommendedName>
</protein>
<accession>A0A285QGB9</accession>
<evidence type="ECO:0000256" key="2">
    <source>
        <dbReference type="ARBA" id="ARBA00022670"/>
    </source>
</evidence>
<evidence type="ECO:0000256" key="6">
    <source>
        <dbReference type="ARBA" id="ARBA00023125"/>
    </source>
</evidence>
<gene>
    <name evidence="9" type="ORF">SAMN06297144_1104</name>
</gene>
<organism evidence="9 10">
    <name type="scientific">Sphingomonas guangdongensis</name>
    <dbReference type="NCBI Taxonomy" id="1141890"/>
    <lineage>
        <taxon>Bacteria</taxon>
        <taxon>Pseudomonadati</taxon>
        <taxon>Pseudomonadota</taxon>
        <taxon>Alphaproteobacteria</taxon>
        <taxon>Sphingomonadales</taxon>
        <taxon>Sphingomonadaceae</taxon>
        <taxon>Sphingomonas</taxon>
    </lineage>
</organism>
<evidence type="ECO:0000313" key="9">
    <source>
        <dbReference type="EMBL" id="SOB80524.1"/>
    </source>
</evidence>
<dbReference type="GO" id="GO:0016829">
    <property type="term" value="F:lyase activity"/>
    <property type="evidence" value="ECO:0007669"/>
    <property type="project" value="UniProtKB-KW"/>
</dbReference>
<dbReference type="Proteomes" id="UP000219494">
    <property type="component" value="Unassembled WGS sequence"/>
</dbReference>
<dbReference type="Gene3D" id="3.90.1680.10">
    <property type="entry name" value="SOS response associated peptidase-like"/>
    <property type="match status" value="1"/>
</dbReference>
<evidence type="ECO:0000256" key="4">
    <source>
        <dbReference type="ARBA" id="ARBA00022801"/>
    </source>
</evidence>
<keyword evidence="5" id="KW-0190">Covalent protein-DNA linkage</keyword>
<evidence type="ECO:0000256" key="3">
    <source>
        <dbReference type="ARBA" id="ARBA00022763"/>
    </source>
</evidence>
<dbReference type="PANTHER" id="PTHR13604">
    <property type="entry name" value="DC12-RELATED"/>
    <property type="match status" value="1"/>
</dbReference>
<reference evidence="9 10" key="1">
    <citation type="submission" date="2017-07" db="EMBL/GenBank/DDBJ databases">
        <authorList>
            <person name="Sun Z.S."/>
            <person name="Albrecht U."/>
            <person name="Echele G."/>
            <person name="Lee C.C."/>
        </authorList>
    </citation>
    <scope>NUCLEOTIDE SEQUENCE [LARGE SCALE GENOMIC DNA]</scope>
    <source>
        <strain evidence="9 10">CGMCC 1.12672</strain>
    </source>
</reference>
<dbReference type="InterPro" id="IPR036590">
    <property type="entry name" value="SRAP-like"/>
</dbReference>
<dbReference type="GO" id="GO:0008233">
    <property type="term" value="F:peptidase activity"/>
    <property type="evidence" value="ECO:0007669"/>
    <property type="project" value="UniProtKB-KW"/>
</dbReference>
<dbReference type="EMBL" id="OBMI01000001">
    <property type="protein sequence ID" value="SOB80524.1"/>
    <property type="molecule type" value="Genomic_DNA"/>
</dbReference>
<keyword evidence="10" id="KW-1185">Reference proteome</keyword>
<dbReference type="EC" id="3.4.-.-" evidence="8"/>
<keyword evidence="6" id="KW-0238">DNA-binding</keyword>
<sequence>MCNEQSNRVAAGLIRDDIQQLRIPLDFPEGLPNLEPRDSIRITDRNAILRTAAGGTGAELVVRRWSWPGPGGRPVYNFRSEGRRFPHGRCLIVADAFYEFTDPPPDAPKRARKTKWRFTKAGEAWFAIAGLWRADPQVGEAYTMLTGAPGPDIAPYHDRQVLVLERSDWAAWLAAETTAPEALLAPSPLGTFAVEQVA</sequence>
<dbReference type="GO" id="GO:0106300">
    <property type="term" value="P:protein-DNA covalent cross-linking repair"/>
    <property type="evidence" value="ECO:0007669"/>
    <property type="project" value="InterPro"/>
</dbReference>
<dbReference type="AlphaFoldDB" id="A0A285QGB9"/>
<evidence type="ECO:0000256" key="7">
    <source>
        <dbReference type="ARBA" id="ARBA00023239"/>
    </source>
</evidence>
<dbReference type="RefSeq" id="WP_097062915.1">
    <property type="nucleotide sequence ID" value="NZ_OBMI01000001.1"/>
</dbReference>